<dbReference type="Pfam" id="PF09228">
    <property type="entry name" value="Prok-TraM"/>
    <property type="match status" value="1"/>
</dbReference>
<accession>A0ABS9Z1Z3</accession>
<proteinExistence type="predicted"/>
<keyword evidence="2" id="KW-1185">Reference proteome</keyword>
<name>A0ABS9Z1Z3_9HYPH</name>
<protein>
    <submittedName>
        <fullName evidence="1">Uncharacterized protein</fullName>
    </submittedName>
</protein>
<evidence type="ECO:0000313" key="1">
    <source>
        <dbReference type="EMBL" id="MCI4681684.1"/>
    </source>
</evidence>
<dbReference type="RefSeq" id="WP_243065733.1">
    <property type="nucleotide sequence ID" value="NZ_JAIVFK010000017.1"/>
</dbReference>
<comment type="caution">
    <text evidence="1">The sequence shown here is derived from an EMBL/GenBank/DDBJ whole genome shotgun (WGS) entry which is preliminary data.</text>
</comment>
<sequence>MRNTGQQESLEDDAIDAHRAYLQALLAWERTTHEASCPICGSKTMSVEAHKSAIVAAEAHKEACRVRFRDLVDQLGYVPRRDDLALPDERYSPACGSRAN</sequence>
<reference evidence="1" key="1">
    <citation type="journal article" date="2022" name="ISME J.">
        <title>Identification of active gaseous-alkane degraders at natural gas seeps.</title>
        <authorList>
            <person name="Farhan Ul Haque M."/>
            <person name="Hernandez M."/>
            <person name="Crombie A.T."/>
            <person name="Murrell J.C."/>
        </authorList>
    </citation>
    <scope>NUCLEOTIDE SEQUENCE</scope>
    <source>
        <strain evidence="1">PC2</strain>
    </source>
</reference>
<organism evidence="1 2">
    <name type="scientific">Candidatus Rhodoblastus alkanivorans</name>
    <dbReference type="NCBI Taxonomy" id="2954117"/>
    <lineage>
        <taxon>Bacteria</taxon>
        <taxon>Pseudomonadati</taxon>
        <taxon>Pseudomonadota</taxon>
        <taxon>Alphaproteobacteria</taxon>
        <taxon>Hyphomicrobiales</taxon>
        <taxon>Rhodoblastaceae</taxon>
        <taxon>Rhodoblastus</taxon>
    </lineage>
</organism>
<dbReference type="Proteomes" id="UP001139104">
    <property type="component" value="Unassembled WGS sequence"/>
</dbReference>
<evidence type="ECO:0000313" key="2">
    <source>
        <dbReference type="Proteomes" id="UP001139104"/>
    </source>
</evidence>
<dbReference type="EMBL" id="JAIVFP010000001">
    <property type="protein sequence ID" value="MCI4681684.1"/>
    <property type="molecule type" value="Genomic_DNA"/>
</dbReference>
<gene>
    <name evidence="1" type="ORF">K2U94_02695</name>
</gene>
<dbReference type="InterPro" id="IPR015309">
    <property type="entry name" value="Tscrpt_rep_TraM"/>
</dbReference>